<reference evidence="2" key="2">
    <citation type="journal article" date="2021" name="Microbiome">
        <title>Successional dynamics and alternative stable states in a saline activated sludge microbial community over 9 years.</title>
        <authorList>
            <person name="Wang Y."/>
            <person name="Ye J."/>
            <person name="Ju F."/>
            <person name="Liu L."/>
            <person name="Boyd J.A."/>
            <person name="Deng Y."/>
            <person name="Parks D.H."/>
            <person name="Jiang X."/>
            <person name="Yin X."/>
            <person name="Woodcroft B.J."/>
            <person name="Tyson G.W."/>
            <person name="Hugenholtz P."/>
            <person name="Polz M.F."/>
            <person name="Zhang T."/>
        </authorList>
    </citation>
    <scope>NUCLEOTIDE SEQUENCE</scope>
    <source>
        <strain evidence="2">HKST-UBA14</strain>
    </source>
</reference>
<reference evidence="2" key="1">
    <citation type="submission" date="2020-04" db="EMBL/GenBank/DDBJ databases">
        <authorList>
            <person name="Zhang T."/>
        </authorList>
    </citation>
    <scope>NUCLEOTIDE SEQUENCE</scope>
    <source>
        <strain evidence="2">HKST-UBA14</strain>
    </source>
</reference>
<organism evidence="2 3">
    <name type="scientific">Candidatus Dojkabacteria bacterium</name>
    <dbReference type="NCBI Taxonomy" id="2099670"/>
    <lineage>
        <taxon>Bacteria</taxon>
        <taxon>Candidatus Dojkabacteria</taxon>
    </lineage>
</organism>
<dbReference type="Proteomes" id="UP000783287">
    <property type="component" value="Unassembled WGS sequence"/>
</dbReference>
<evidence type="ECO:0000256" key="1">
    <source>
        <dbReference type="SAM" id="Phobius"/>
    </source>
</evidence>
<dbReference type="EMBL" id="JAGQLK010000083">
    <property type="protein sequence ID" value="MCA9383524.1"/>
    <property type="molecule type" value="Genomic_DNA"/>
</dbReference>
<feature type="transmembrane region" description="Helical" evidence="1">
    <location>
        <begin position="343"/>
        <end position="363"/>
    </location>
</feature>
<accession>A0A955L5P9</accession>
<keyword evidence="1" id="KW-0812">Transmembrane</keyword>
<keyword evidence="1" id="KW-1133">Transmembrane helix</keyword>
<protein>
    <submittedName>
        <fullName evidence="2">Uncharacterized protein</fullName>
    </submittedName>
</protein>
<evidence type="ECO:0000313" key="3">
    <source>
        <dbReference type="Proteomes" id="UP000783287"/>
    </source>
</evidence>
<sequence>MKSAKKRIKKGAAKAVIGSSVIAASQILASFGNTAMADCGGYGGNVCLTITPQDFCVTDNTATTVNLGNYTPHPYVGDLVDPDTEGYYITGATVSSGANQVAPFDTFTTTPASNAYNGYPAGPPTPMSTFNYDFSFTSPDVPANTGPISLGNGRREYVIDLYAEAREWNGSSYVTTNGLVTEPDEFITVTVDHKNTAPTIANPTQPETIYVPSGTTTISFDVSVDISDVESNTADITFQLSDNSLFTNIIQAHTYSGESLSSTPATFEHSWTDVPVDDYYWRAIATETDAIGTCAGFANSQSGNNFTVQASSTFFESADAPTPTPAVLPETGIVSDAIGIIDLGFLFLISGLVGMMFTVYHAVTKYDKLFKRTKSEQ</sequence>
<proteinExistence type="predicted"/>
<evidence type="ECO:0000313" key="2">
    <source>
        <dbReference type="EMBL" id="MCA9383524.1"/>
    </source>
</evidence>
<name>A0A955L5P9_9BACT</name>
<gene>
    <name evidence="2" type="ORF">KC909_04105</name>
</gene>
<comment type="caution">
    <text evidence="2">The sequence shown here is derived from an EMBL/GenBank/DDBJ whole genome shotgun (WGS) entry which is preliminary data.</text>
</comment>
<dbReference type="AlphaFoldDB" id="A0A955L5P9"/>
<keyword evidence="1" id="KW-0472">Membrane</keyword>